<dbReference type="OrthoDB" id="465636at2"/>
<sequence length="260" mass="30015">MNQRYRIQFPPEESHKLGQDEVYFSVVEDGQNKRLRFHDYDKIYLRPGLYEQIFYERLKCTSPERVGTILKSAMDEYGENFSELRVLDLGAGNGMMGEVLNEYGVARLIGADIIPEAKTAAYRDRPDVYDEYYVADFTNLNENQKTDLEDWSVNCLSAVAALGFGDIPCSAFIQALQFVQNDGWVAFNIKDTFLDASDTSGFSRCIRQLLWSKYLDLFHLEKYRHRLSMEGVPLYYFALVAKKTAQIPDDFLEIHGIENE</sequence>
<evidence type="ECO:0008006" key="3">
    <source>
        <dbReference type="Google" id="ProtNLM"/>
    </source>
</evidence>
<dbReference type="RefSeq" id="WP_145195408.1">
    <property type="nucleotide sequence ID" value="NZ_CP036267.1"/>
</dbReference>
<keyword evidence="2" id="KW-1185">Reference proteome</keyword>
<protein>
    <recommendedName>
        <fullName evidence="3">Methyltransferase type 11 domain-containing protein</fullName>
    </recommendedName>
</protein>
<dbReference type="SUPFAM" id="SSF53335">
    <property type="entry name" value="S-adenosyl-L-methionine-dependent methyltransferases"/>
    <property type="match status" value="1"/>
</dbReference>
<gene>
    <name evidence="1" type="ORF">Mal48_03170</name>
</gene>
<dbReference type="KEGG" id="tpol:Mal48_03170"/>
<reference evidence="1 2" key="1">
    <citation type="submission" date="2019-02" db="EMBL/GenBank/DDBJ databases">
        <title>Deep-cultivation of Planctomycetes and their phenomic and genomic characterization uncovers novel biology.</title>
        <authorList>
            <person name="Wiegand S."/>
            <person name="Jogler M."/>
            <person name="Boedeker C."/>
            <person name="Pinto D."/>
            <person name="Vollmers J."/>
            <person name="Rivas-Marin E."/>
            <person name="Kohn T."/>
            <person name="Peeters S.H."/>
            <person name="Heuer A."/>
            <person name="Rast P."/>
            <person name="Oberbeckmann S."/>
            <person name="Bunk B."/>
            <person name="Jeske O."/>
            <person name="Meyerdierks A."/>
            <person name="Storesund J.E."/>
            <person name="Kallscheuer N."/>
            <person name="Luecker S."/>
            <person name="Lage O.M."/>
            <person name="Pohl T."/>
            <person name="Merkel B.J."/>
            <person name="Hornburger P."/>
            <person name="Mueller R.-W."/>
            <person name="Bruemmer F."/>
            <person name="Labrenz M."/>
            <person name="Spormann A.M."/>
            <person name="Op den Camp H."/>
            <person name="Overmann J."/>
            <person name="Amann R."/>
            <person name="Jetten M.S.M."/>
            <person name="Mascher T."/>
            <person name="Medema M.H."/>
            <person name="Devos D.P."/>
            <person name="Kaster A.-K."/>
            <person name="Ovreas L."/>
            <person name="Rohde M."/>
            <person name="Galperin M.Y."/>
            <person name="Jogler C."/>
        </authorList>
    </citation>
    <scope>NUCLEOTIDE SEQUENCE [LARGE SCALE GENOMIC DNA]</scope>
    <source>
        <strain evidence="1 2">Mal48</strain>
    </source>
</reference>
<dbReference type="AlphaFoldDB" id="A0A517QHH4"/>
<name>A0A517QHH4_9PLAN</name>
<proteinExistence type="predicted"/>
<dbReference type="Proteomes" id="UP000315724">
    <property type="component" value="Chromosome"/>
</dbReference>
<organism evidence="1 2">
    <name type="scientific">Thalassoglobus polymorphus</name>
    <dbReference type="NCBI Taxonomy" id="2527994"/>
    <lineage>
        <taxon>Bacteria</taxon>
        <taxon>Pseudomonadati</taxon>
        <taxon>Planctomycetota</taxon>
        <taxon>Planctomycetia</taxon>
        <taxon>Planctomycetales</taxon>
        <taxon>Planctomycetaceae</taxon>
        <taxon>Thalassoglobus</taxon>
    </lineage>
</organism>
<dbReference type="InterPro" id="IPR029063">
    <property type="entry name" value="SAM-dependent_MTases_sf"/>
</dbReference>
<dbReference type="Gene3D" id="3.40.50.150">
    <property type="entry name" value="Vaccinia Virus protein VP39"/>
    <property type="match status" value="1"/>
</dbReference>
<accession>A0A517QHH4</accession>
<evidence type="ECO:0000313" key="2">
    <source>
        <dbReference type="Proteomes" id="UP000315724"/>
    </source>
</evidence>
<dbReference type="EMBL" id="CP036267">
    <property type="protein sequence ID" value="QDT31086.1"/>
    <property type="molecule type" value="Genomic_DNA"/>
</dbReference>
<evidence type="ECO:0000313" key="1">
    <source>
        <dbReference type="EMBL" id="QDT31086.1"/>
    </source>
</evidence>